<feature type="active site" evidence="1">
    <location>
        <position position="232"/>
    </location>
</feature>
<dbReference type="PRINTS" id="PR00482">
    <property type="entry name" value="OMPTIN"/>
</dbReference>
<dbReference type="AlphaFoldDB" id="A0A1I0JQP5"/>
<evidence type="ECO:0000313" key="3">
    <source>
        <dbReference type="EMBL" id="SEU12915.1"/>
    </source>
</evidence>
<dbReference type="OrthoDB" id="2112810at2"/>
<dbReference type="Gene3D" id="2.40.128.90">
    <property type="entry name" value="OMPT-like"/>
    <property type="match status" value="1"/>
</dbReference>
<dbReference type="Proteomes" id="UP000182332">
    <property type="component" value="Unassembled WGS sequence"/>
</dbReference>
<dbReference type="InterPro" id="IPR020080">
    <property type="entry name" value="OM_adhesin/peptidase_omptin"/>
</dbReference>
<keyword evidence="2" id="KW-0732">Signal</keyword>
<dbReference type="GO" id="GO:0004190">
    <property type="term" value="F:aspartic-type endopeptidase activity"/>
    <property type="evidence" value="ECO:0007669"/>
    <property type="project" value="InterPro"/>
</dbReference>
<dbReference type="SUPFAM" id="SSF69917">
    <property type="entry name" value="OMPT-like"/>
    <property type="match status" value="1"/>
</dbReference>
<reference evidence="3 4" key="1">
    <citation type="submission" date="2016-10" db="EMBL/GenBank/DDBJ databases">
        <authorList>
            <person name="de Groot N.N."/>
        </authorList>
    </citation>
    <scope>NUCLEOTIDE SEQUENCE [LARGE SCALE GENOMIC DNA]</scope>
    <source>
        <strain evidence="3 4">DSM 11363</strain>
    </source>
</reference>
<protein>
    <submittedName>
        <fullName evidence="3">Plasminogen activator</fullName>
    </submittedName>
</protein>
<dbReference type="PIRSF" id="PIRSF001522">
    <property type="entry name" value="Peptidase_A26"/>
    <property type="match status" value="1"/>
</dbReference>
<feature type="active site" evidence="1">
    <location>
        <position position="234"/>
    </location>
</feature>
<gene>
    <name evidence="3" type="ORF">SAMN05216197_1753</name>
</gene>
<organism evidence="3 4">
    <name type="scientific">Pseudomonas graminis</name>
    <dbReference type="NCBI Taxonomy" id="158627"/>
    <lineage>
        <taxon>Bacteria</taxon>
        <taxon>Pseudomonadati</taxon>
        <taxon>Pseudomonadota</taxon>
        <taxon>Gammaproteobacteria</taxon>
        <taxon>Pseudomonadales</taxon>
        <taxon>Pseudomonadaceae</taxon>
        <taxon>Pseudomonas</taxon>
    </lineage>
</organism>
<sequence length="319" mass="35910">MKGRKTLLWLGLAALGTEALAEAQTAREEQFQLGAVRASVGVGLLNGQAQERVYDPYSGQKISQLNWRMKQVPTLHLGLSYQPVNWLSLDLTGWTRVAKGDAHMKDYDWLDGEHADWSDYSDHPDTQVTKAWQADIAATAWALRRDHLALGVMLGYQRNQFGWHARGGRYIYSSDEGFRDESGEFPAGEKGISYQQTYDTPYLGLVGLYHFRNWTLEGKFKYSQWVRARDHDRHHLTGVNYEGENGNNGRMQSLGVALTYQVNPQFSLKAGVDHQVYAETKGSTLINDTQSGDRFRVEGNASSQSARTTMSTLALTYAF</sequence>
<dbReference type="RefSeq" id="WP_074893704.1">
    <property type="nucleotide sequence ID" value="NZ_FOHW01000075.1"/>
</dbReference>
<dbReference type="InterPro" id="IPR053724">
    <property type="entry name" value="OMP_A26_sf"/>
</dbReference>
<dbReference type="Pfam" id="PF01278">
    <property type="entry name" value="Omptin"/>
    <property type="match status" value="1"/>
</dbReference>
<dbReference type="GO" id="GO:0006508">
    <property type="term" value="P:proteolysis"/>
    <property type="evidence" value="ECO:0007669"/>
    <property type="project" value="InterPro"/>
</dbReference>
<evidence type="ECO:0000256" key="2">
    <source>
        <dbReference type="SAM" id="SignalP"/>
    </source>
</evidence>
<proteinExistence type="predicted"/>
<feature type="signal peptide" evidence="2">
    <location>
        <begin position="1"/>
        <end position="21"/>
    </location>
</feature>
<feature type="active site" evidence="1">
    <location>
        <position position="108"/>
    </location>
</feature>
<dbReference type="EMBL" id="FOHW01000075">
    <property type="protein sequence ID" value="SEU12915.1"/>
    <property type="molecule type" value="Genomic_DNA"/>
</dbReference>
<feature type="chain" id="PRO_5010216731" evidence="2">
    <location>
        <begin position="22"/>
        <end position="319"/>
    </location>
</feature>
<evidence type="ECO:0000313" key="4">
    <source>
        <dbReference type="Proteomes" id="UP000182332"/>
    </source>
</evidence>
<evidence type="ECO:0000256" key="1">
    <source>
        <dbReference type="PIRSR" id="PIRSR001522-1"/>
    </source>
</evidence>
<name>A0A1I0JQP5_9PSED</name>
<dbReference type="GO" id="GO:0009279">
    <property type="term" value="C:cell outer membrane"/>
    <property type="evidence" value="ECO:0007669"/>
    <property type="project" value="InterPro"/>
</dbReference>
<accession>A0A1I0JQP5</accession>
<feature type="active site" evidence="1">
    <location>
        <position position="106"/>
    </location>
</feature>
<dbReference type="InterPro" id="IPR000036">
    <property type="entry name" value="Peptidase_A26_omptin"/>
</dbReference>